<dbReference type="InterPro" id="IPR036689">
    <property type="entry name" value="ESAT-6-like_sf"/>
</dbReference>
<feature type="region of interest" description="Disordered" evidence="1">
    <location>
        <begin position="148"/>
        <end position="378"/>
    </location>
</feature>
<name>A0A3A4KD52_9NOCA</name>
<feature type="compositionally biased region" description="Basic and acidic residues" evidence="1">
    <location>
        <begin position="337"/>
        <end position="348"/>
    </location>
</feature>
<protein>
    <recommendedName>
        <fullName evidence="4">WXG100 family type VII secretion target</fullName>
    </recommendedName>
</protein>
<evidence type="ECO:0008006" key="4">
    <source>
        <dbReference type="Google" id="ProtNLM"/>
    </source>
</evidence>
<dbReference type="SUPFAM" id="SSF140453">
    <property type="entry name" value="EsxAB dimer-like"/>
    <property type="match status" value="1"/>
</dbReference>
<reference evidence="2 3" key="1">
    <citation type="submission" date="2018-09" db="EMBL/GenBank/DDBJ databases">
        <title>YIM PH21274 draft genome.</title>
        <authorList>
            <person name="Miao C."/>
        </authorList>
    </citation>
    <scope>NUCLEOTIDE SEQUENCE [LARGE SCALE GENOMIC DNA]</scope>
    <source>
        <strain evidence="2 3">YIM PH 21724</strain>
    </source>
</reference>
<feature type="compositionally biased region" description="Gly residues" evidence="1">
    <location>
        <begin position="166"/>
        <end position="181"/>
    </location>
</feature>
<feature type="compositionally biased region" description="Low complexity" evidence="1">
    <location>
        <begin position="182"/>
        <end position="199"/>
    </location>
</feature>
<keyword evidence="3" id="KW-1185">Reference proteome</keyword>
<comment type="caution">
    <text evidence="2">The sequence shown here is derived from an EMBL/GenBank/DDBJ whole genome shotgun (WGS) entry which is preliminary data.</text>
</comment>
<dbReference type="AlphaFoldDB" id="A0A3A4KD52"/>
<dbReference type="Gene3D" id="1.10.287.1060">
    <property type="entry name" value="ESAT-6-like"/>
    <property type="match status" value="1"/>
</dbReference>
<feature type="compositionally biased region" description="Basic and acidic residues" evidence="1">
    <location>
        <begin position="354"/>
        <end position="366"/>
    </location>
</feature>
<feature type="compositionally biased region" description="Polar residues" evidence="1">
    <location>
        <begin position="217"/>
        <end position="230"/>
    </location>
</feature>
<dbReference type="Proteomes" id="UP000266677">
    <property type="component" value="Unassembled WGS sequence"/>
</dbReference>
<dbReference type="EMBL" id="QZFU01000016">
    <property type="protein sequence ID" value="RJO76631.1"/>
    <property type="molecule type" value="Genomic_DNA"/>
</dbReference>
<feature type="compositionally biased region" description="Low complexity" evidence="1">
    <location>
        <begin position="231"/>
        <end position="268"/>
    </location>
</feature>
<proteinExistence type="predicted"/>
<evidence type="ECO:0000256" key="1">
    <source>
        <dbReference type="SAM" id="MobiDB-lite"/>
    </source>
</evidence>
<accession>A0A3A4KD52</accession>
<feature type="compositionally biased region" description="Gly residues" evidence="1">
    <location>
        <begin position="321"/>
        <end position="330"/>
    </location>
</feature>
<gene>
    <name evidence="2" type="ORF">D5S18_10160</name>
</gene>
<evidence type="ECO:0000313" key="2">
    <source>
        <dbReference type="EMBL" id="RJO76631.1"/>
    </source>
</evidence>
<sequence length="378" mass="38627">MKLKDAFGSVETTEAHNAAAAFQRAQQKWSDGLREFQQRMMSAVAEAWEGQAAEASKRAIVRYTTSADQLSGAFNTLNRLIGDAAQASVDTKKAVDTIADNPRWWNPDAWPFMRSRFENDRNEHISAAQDKMRDAYVARFATADHSVPVLPKPQNLADPADIPLTGGPGPGGSQPPGGTGSHSGQPGPTADGAGTAADGVGKQGDSSGSKGEMPAGSTATNPSQAQSPSDTTKTAPTGTGQTPQSATATQQATSNSPASSGSATPTPGIRSGGSPRTTTGVGPGAPNRTPAPRVATGVPVPPQPQSGKPTMSPVAAQAKPGGAGVPGGMAPGAAQGKGEDGKEHKSPDYLKNMDNTRELLGEEPRTLPDGVLGGDHDR</sequence>
<organism evidence="2 3">
    <name type="scientific">Nocardia panacis</name>
    <dbReference type="NCBI Taxonomy" id="2340916"/>
    <lineage>
        <taxon>Bacteria</taxon>
        <taxon>Bacillati</taxon>
        <taxon>Actinomycetota</taxon>
        <taxon>Actinomycetes</taxon>
        <taxon>Mycobacteriales</taxon>
        <taxon>Nocardiaceae</taxon>
        <taxon>Nocardia</taxon>
    </lineage>
</organism>
<evidence type="ECO:0000313" key="3">
    <source>
        <dbReference type="Proteomes" id="UP000266677"/>
    </source>
</evidence>